<dbReference type="EMBL" id="BAABGT010000012">
    <property type="protein sequence ID" value="GAA4537423.1"/>
    <property type="molecule type" value="Genomic_DNA"/>
</dbReference>
<reference evidence="2" key="1">
    <citation type="journal article" date="2019" name="Int. J. Syst. Evol. Microbiol.">
        <title>The Global Catalogue of Microorganisms (GCM) 10K type strain sequencing project: providing services to taxonomists for standard genome sequencing and annotation.</title>
        <authorList>
            <consortium name="The Broad Institute Genomics Platform"/>
            <consortium name="The Broad Institute Genome Sequencing Center for Infectious Disease"/>
            <person name="Wu L."/>
            <person name="Ma J."/>
        </authorList>
    </citation>
    <scope>NUCLEOTIDE SEQUENCE [LARGE SCALE GENOMIC DNA]</scope>
    <source>
        <strain evidence="2">JCM 17906</strain>
    </source>
</reference>
<protein>
    <submittedName>
        <fullName evidence="1">DUF5995 family protein</fullName>
    </submittedName>
</protein>
<dbReference type="Pfam" id="PF19458">
    <property type="entry name" value="DUF5995"/>
    <property type="match status" value="1"/>
</dbReference>
<comment type="caution">
    <text evidence="1">The sequence shown here is derived from an EMBL/GenBank/DDBJ whole genome shotgun (WGS) entry which is preliminary data.</text>
</comment>
<evidence type="ECO:0000313" key="1">
    <source>
        <dbReference type="EMBL" id="GAA4537423.1"/>
    </source>
</evidence>
<organism evidence="1 2">
    <name type="scientific">Pseudonocardia xishanensis</name>
    <dbReference type="NCBI Taxonomy" id="630995"/>
    <lineage>
        <taxon>Bacteria</taxon>
        <taxon>Bacillati</taxon>
        <taxon>Actinomycetota</taxon>
        <taxon>Actinomycetes</taxon>
        <taxon>Pseudonocardiales</taxon>
        <taxon>Pseudonocardiaceae</taxon>
        <taxon>Pseudonocardia</taxon>
    </lineage>
</organism>
<name>A0ABP8RF97_9PSEU</name>
<accession>A0ABP8RF97</accession>
<evidence type="ECO:0000313" key="2">
    <source>
        <dbReference type="Proteomes" id="UP001501598"/>
    </source>
</evidence>
<sequence length="254" mass="29029">MTLGATGRRDLGEFCGEVETIKDVVAALTAIRDASAEDVERPAVDGISAFSRLYTIITQNVLDTVEGRKPAREFEDPEFLTLLDLEFARRYLAAIKADADGSGAPRAWDVLFRRRRDRIHHVNFAAAGVNAHVNFDLTYALLETWKRFPPNRARHRDYNRVNDIFADEMNGLRNDFNAFLAEVDEDGSPPDRLGNWLSNVLVRWTRWLAWLVARWVWRHHGKASFAAAYERMHRRQDRAAGAAGRLILALRRMP</sequence>
<keyword evidence="2" id="KW-1185">Reference proteome</keyword>
<dbReference type="RefSeq" id="WP_345412393.1">
    <property type="nucleotide sequence ID" value="NZ_BAABGT010000012.1"/>
</dbReference>
<gene>
    <name evidence="1" type="ORF">GCM10023175_05960</name>
</gene>
<dbReference type="InterPro" id="IPR046037">
    <property type="entry name" value="DUF5995"/>
</dbReference>
<dbReference type="Proteomes" id="UP001501598">
    <property type="component" value="Unassembled WGS sequence"/>
</dbReference>
<proteinExistence type="predicted"/>